<dbReference type="Proteomes" id="UP001248581">
    <property type="component" value="Chromosome"/>
</dbReference>
<sequence length="248" mass="28750">MRNGGSFLEWTAAFATTIDETAWMFLLILFEIETYILDDEPLSRVKSMLLHSVRVICYISLAHTLYAFGIYAADLQQVVVIDDVSNLCQLVDKNVSYALNFYYTVLDANNCKSLSAATQFFYIDPPNFLIVTDSAGLVIEKQLAWLDVIEVIAWFIILFTIETSIYLQDRGITTGPLTAFLKKAKLLFYTILWGAIFYWLYRGHWMYAWDEFLWIAGFAAIELNVVDWRKEINETDNPDQHRELKEEI</sequence>
<keyword evidence="1" id="KW-0812">Transmembrane</keyword>
<organism evidence="2 3">
    <name type="scientific">Thalassotalea nanhaiensis</name>
    <dbReference type="NCBI Taxonomy" id="3065648"/>
    <lineage>
        <taxon>Bacteria</taxon>
        <taxon>Pseudomonadati</taxon>
        <taxon>Pseudomonadota</taxon>
        <taxon>Gammaproteobacteria</taxon>
        <taxon>Alteromonadales</taxon>
        <taxon>Colwelliaceae</taxon>
        <taxon>Thalassotalea</taxon>
    </lineage>
</organism>
<reference evidence="3" key="1">
    <citation type="submission" date="2023-09" db="EMBL/GenBank/DDBJ databases">
        <authorList>
            <person name="Li S."/>
            <person name="Li X."/>
            <person name="Zhang C."/>
            <person name="Zhao Z."/>
        </authorList>
    </citation>
    <scope>NUCLEOTIDE SEQUENCE [LARGE SCALE GENOMIC DNA]</scope>
    <source>
        <strain evidence="3">SQ345</strain>
    </source>
</reference>
<gene>
    <name evidence="2" type="ORF">RI845_01575</name>
</gene>
<feature type="transmembrane region" description="Helical" evidence="1">
    <location>
        <begin position="12"/>
        <end position="32"/>
    </location>
</feature>
<name>A0ABY9TM62_9GAMM</name>
<evidence type="ECO:0008006" key="4">
    <source>
        <dbReference type="Google" id="ProtNLM"/>
    </source>
</evidence>
<evidence type="ECO:0000256" key="1">
    <source>
        <dbReference type="SAM" id="Phobius"/>
    </source>
</evidence>
<feature type="transmembrane region" description="Helical" evidence="1">
    <location>
        <begin position="186"/>
        <end position="201"/>
    </location>
</feature>
<accession>A0ABY9TM62</accession>
<evidence type="ECO:0000313" key="2">
    <source>
        <dbReference type="EMBL" id="WNC68855.1"/>
    </source>
</evidence>
<keyword evidence="1" id="KW-0472">Membrane</keyword>
<keyword evidence="1" id="KW-1133">Transmembrane helix</keyword>
<protein>
    <recommendedName>
        <fullName evidence="4">Shikimate kinase</fullName>
    </recommendedName>
</protein>
<proteinExistence type="predicted"/>
<feature type="transmembrane region" description="Helical" evidence="1">
    <location>
        <begin position="143"/>
        <end position="165"/>
    </location>
</feature>
<evidence type="ECO:0000313" key="3">
    <source>
        <dbReference type="Proteomes" id="UP001248581"/>
    </source>
</evidence>
<feature type="transmembrane region" description="Helical" evidence="1">
    <location>
        <begin position="53"/>
        <end position="73"/>
    </location>
</feature>
<dbReference type="EMBL" id="CP134146">
    <property type="protein sequence ID" value="WNC68855.1"/>
    <property type="molecule type" value="Genomic_DNA"/>
</dbReference>
<keyword evidence="3" id="KW-1185">Reference proteome</keyword>
<dbReference type="RefSeq" id="WP_348388009.1">
    <property type="nucleotide sequence ID" value="NZ_CP134146.1"/>
</dbReference>